<sequence>MAKTKTGAAELALNKKWLEEVEVSNIKHGKLSVFWESIVEKYAEAMKIEEQNIVEILISTINEEYVKANITEQEAIRELEKEEGALIDIEWVAYNKAAVQVLQSKETFCCRLEWQFLWSLDVFISWCPSFADVVIGVVTGVAILVDCSDTEWVELKRFEERNVEKEKSNIDWKETWQFLEKYKEKKSGARNVRTPGKMCKLSGNWKIIEEEICKEIKKILQENSSTFVEVIIQELKRRIFGKEKKEKKETKPTWSSWVKFKYLDSETFGKTDMTSDC</sequence>
<dbReference type="AlphaFoldDB" id="A0A397VN00"/>
<dbReference type="Proteomes" id="UP000266673">
    <property type="component" value="Unassembled WGS sequence"/>
</dbReference>
<name>A0A397VN00_9GLOM</name>
<evidence type="ECO:0000313" key="1">
    <source>
        <dbReference type="EMBL" id="RIB23332.1"/>
    </source>
</evidence>
<reference evidence="1 2" key="1">
    <citation type="submission" date="2018-06" db="EMBL/GenBank/DDBJ databases">
        <title>Comparative genomics reveals the genomic features of Rhizophagus irregularis, R. cerebriforme, R. diaphanum and Gigaspora rosea, and their symbiotic lifestyle signature.</title>
        <authorList>
            <person name="Morin E."/>
            <person name="San Clemente H."/>
            <person name="Chen E.C.H."/>
            <person name="De La Providencia I."/>
            <person name="Hainaut M."/>
            <person name="Kuo A."/>
            <person name="Kohler A."/>
            <person name="Murat C."/>
            <person name="Tang N."/>
            <person name="Roy S."/>
            <person name="Loubradou J."/>
            <person name="Henrissat B."/>
            <person name="Grigoriev I.V."/>
            <person name="Corradi N."/>
            <person name="Roux C."/>
            <person name="Martin F.M."/>
        </authorList>
    </citation>
    <scope>NUCLEOTIDE SEQUENCE [LARGE SCALE GENOMIC DNA]</scope>
    <source>
        <strain evidence="1 2">DAOM 194757</strain>
    </source>
</reference>
<evidence type="ECO:0000313" key="2">
    <source>
        <dbReference type="Proteomes" id="UP000266673"/>
    </source>
</evidence>
<protein>
    <submittedName>
        <fullName evidence="1">Uncharacterized protein</fullName>
    </submittedName>
</protein>
<proteinExistence type="predicted"/>
<accession>A0A397VN00</accession>
<organism evidence="1 2">
    <name type="scientific">Gigaspora rosea</name>
    <dbReference type="NCBI Taxonomy" id="44941"/>
    <lineage>
        <taxon>Eukaryota</taxon>
        <taxon>Fungi</taxon>
        <taxon>Fungi incertae sedis</taxon>
        <taxon>Mucoromycota</taxon>
        <taxon>Glomeromycotina</taxon>
        <taxon>Glomeromycetes</taxon>
        <taxon>Diversisporales</taxon>
        <taxon>Gigasporaceae</taxon>
        <taxon>Gigaspora</taxon>
    </lineage>
</organism>
<gene>
    <name evidence="1" type="ORF">C2G38_2171631</name>
</gene>
<comment type="caution">
    <text evidence="1">The sequence shown here is derived from an EMBL/GenBank/DDBJ whole genome shotgun (WGS) entry which is preliminary data.</text>
</comment>
<keyword evidence="2" id="KW-1185">Reference proteome</keyword>
<dbReference type="EMBL" id="QKWP01000267">
    <property type="protein sequence ID" value="RIB23332.1"/>
    <property type="molecule type" value="Genomic_DNA"/>
</dbReference>